<accession>A0ABW8BZE5</accession>
<proteinExistence type="predicted"/>
<evidence type="ECO:0000313" key="2">
    <source>
        <dbReference type="Proteomes" id="UP001614394"/>
    </source>
</evidence>
<dbReference type="Proteomes" id="UP001614394">
    <property type="component" value="Unassembled WGS sequence"/>
</dbReference>
<keyword evidence="2" id="KW-1185">Reference proteome</keyword>
<evidence type="ECO:0000313" key="1">
    <source>
        <dbReference type="EMBL" id="MFI9099538.1"/>
    </source>
</evidence>
<reference evidence="1 2" key="1">
    <citation type="submission" date="2024-10" db="EMBL/GenBank/DDBJ databases">
        <title>The Natural Products Discovery Center: Release of the First 8490 Sequenced Strains for Exploring Actinobacteria Biosynthetic Diversity.</title>
        <authorList>
            <person name="Kalkreuter E."/>
            <person name="Kautsar S.A."/>
            <person name="Yang D."/>
            <person name="Bader C.D."/>
            <person name="Teijaro C.N."/>
            <person name="Fluegel L."/>
            <person name="Davis C.M."/>
            <person name="Simpson J.R."/>
            <person name="Lauterbach L."/>
            <person name="Steele A.D."/>
            <person name="Gui C."/>
            <person name="Meng S."/>
            <person name="Li G."/>
            <person name="Viehrig K."/>
            <person name="Ye F."/>
            <person name="Su P."/>
            <person name="Kiefer A.F."/>
            <person name="Nichols A."/>
            <person name="Cepeda A.J."/>
            <person name="Yan W."/>
            <person name="Fan B."/>
            <person name="Jiang Y."/>
            <person name="Adhikari A."/>
            <person name="Zheng C.-J."/>
            <person name="Schuster L."/>
            <person name="Cowan T.M."/>
            <person name="Smanski M.J."/>
            <person name="Chevrette M.G."/>
            <person name="De Carvalho L.P.S."/>
            <person name="Shen B."/>
        </authorList>
    </citation>
    <scope>NUCLEOTIDE SEQUENCE [LARGE SCALE GENOMIC DNA]</scope>
    <source>
        <strain evidence="1 2">NPDC053399</strain>
    </source>
</reference>
<organism evidence="1 2">
    <name type="scientific">Streptomyces fildesensis</name>
    <dbReference type="NCBI Taxonomy" id="375757"/>
    <lineage>
        <taxon>Bacteria</taxon>
        <taxon>Bacillati</taxon>
        <taxon>Actinomycetota</taxon>
        <taxon>Actinomycetes</taxon>
        <taxon>Kitasatosporales</taxon>
        <taxon>Streptomycetaceae</taxon>
        <taxon>Streptomyces</taxon>
    </lineage>
</organism>
<protein>
    <submittedName>
        <fullName evidence="1">Uncharacterized protein</fullName>
    </submittedName>
</protein>
<dbReference type="RefSeq" id="WP_399643966.1">
    <property type="nucleotide sequence ID" value="NZ_JBITYG010000001.1"/>
</dbReference>
<comment type="caution">
    <text evidence="1">The sequence shown here is derived from an EMBL/GenBank/DDBJ whole genome shotgun (WGS) entry which is preliminary data.</text>
</comment>
<gene>
    <name evidence="1" type="ORF">ACIGXA_03365</name>
</gene>
<name>A0ABW8BZE5_9ACTN</name>
<sequence length="194" mass="21695">MEIINDPPDHEQWIRYSQFWNLPGGQTHWISGLSLDWQLGPWDYLVAEARAWSLLVATEGRGGENAFVSPTWIDRTDLPPLEPTRTRGDDIPFQHRGELSRTHVIGRYVMRKNSDHPRYLELKGSHAACVQGGRAPWPGPNCGPATITDAEILAYLPQTGLVYDSRPKALGGLLHLDSQQDAHHADRFTGPCGL</sequence>
<dbReference type="EMBL" id="JBITYG010000001">
    <property type="protein sequence ID" value="MFI9099538.1"/>
    <property type="molecule type" value="Genomic_DNA"/>
</dbReference>